<dbReference type="Proteomes" id="UP000553888">
    <property type="component" value="Unassembled WGS sequence"/>
</dbReference>
<feature type="compositionally biased region" description="Low complexity" evidence="2">
    <location>
        <begin position="419"/>
        <end position="441"/>
    </location>
</feature>
<dbReference type="InterPro" id="IPR036390">
    <property type="entry name" value="WH_DNA-bd_sf"/>
</dbReference>
<keyword evidence="3" id="KW-0418">Kinase</keyword>
<evidence type="ECO:0000256" key="2">
    <source>
        <dbReference type="SAM" id="MobiDB-lite"/>
    </source>
</evidence>
<dbReference type="SUPFAM" id="SSF53067">
    <property type="entry name" value="Actin-like ATPase domain"/>
    <property type="match status" value="1"/>
</dbReference>
<name>A0A852Y855_9MICO</name>
<dbReference type="CDD" id="cd00090">
    <property type="entry name" value="HTH_ARSR"/>
    <property type="match status" value="1"/>
</dbReference>
<gene>
    <name evidence="3" type="ORF">BJ979_000037</name>
</gene>
<dbReference type="GO" id="GO:0016301">
    <property type="term" value="F:kinase activity"/>
    <property type="evidence" value="ECO:0007669"/>
    <property type="project" value="UniProtKB-KW"/>
</dbReference>
<evidence type="ECO:0000313" key="4">
    <source>
        <dbReference type="Proteomes" id="UP000553888"/>
    </source>
</evidence>
<dbReference type="RefSeq" id="WP_179564039.1">
    <property type="nucleotide sequence ID" value="NZ_JACBZY010000001.1"/>
</dbReference>
<accession>A0A852Y855</accession>
<evidence type="ECO:0000256" key="1">
    <source>
        <dbReference type="ARBA" id="ARBA00006479"/>
    </source>
</evidence>
<dbReference type="PANTHER" id="PTHR18964">
    <property type="entry name" value="ROK (REPRESSOR, ORF, KINASE) FAMILY"/>
    <property type="match status" value="1"/>
</dbReference>
<evidence type="ECO:0000313" key="3">
    <source>
        <dbReference type="EMBL" id="NYG97411.1"/>
    </source>
</evidence>
<dbReference type="InterPro" id="IPR000600">
    <property type="entry name" value="ROK"/>
</dbReference>
<dbReference type="InterPro" id="IPR011991">
    <property type="entry name" value="ArsR-like_HTH"/>
</dbReference>
<dbReference type="Gene3D" id="1.10.10.10">
    <property type="entry name" value="Winged helix-like DNA-binding domain superfamily/Winged helix DNA-binding domain"/>
    <property type="match status" value="1"/>
</dbReference>
<comment type="similarity">
    <text evidence="1">Belongs to the ROK (NagC/XylR) family.</text>
</comment>
<dbReference type="AlphaFoldDB" id="A0A852Y855"/>
<protein>
    <submittedName>
        <fullName evidence="3">Putative NBD/HSP70 family sugar kinase/biotin operon repressor</fullName>
    </submittedName>
</protein>
<comment type="caution">
    <text evidence="3">The sequence shown here is derived from an EMBL/GenBank/DDBJ whole genome shotgun (WGS) entry which is preliminary data.</text>
</comment>
<sequence length="441" mass="44886">MSDGAQTPMPGQPGQPRLLRQLNDRTALTLLLDRGPLSRNEIASLTGLSKPTAAEIIRRLETAGVITEVDAASPSGRRGPNAALYAVDVSSTIAVAIDIQLVDVRSTVVDATGAAHPLVAYRMSPDEARADAAEIIEAAIARAADAAGIDPESVTAAAVGVQASVDHASDSLIFTDVPGGWPRDRVAETLSSALGLRVVLENDANLAAIAERRIGVGRASSSFALFWVAEGIGLALDIGGRVHSGASGAAGETGYLSVPRDALALEPGADTVADLISEDAVVRLALAHDVIANASAAAAATGHFPTPDHDAWLAVLERMPHLEERHPFLLALGERLGHNVLPALAVADPETVIVHGPVGVAGGAALAAATTAWLRTRTRWSTAVVAPGVEVAPALRGAGFVLVDLVREALVARATDGESAATASATPTAPTAPTAPTSSTG</sequence>
<keyword evidence="4" id="KW-1185">Reference proteome</keyword>
<dbReference type="Gene3D" id="3.30.420.40">
    <property type="match status" value="2"/>
</dbReference>
<reference evidence="3 4" key="1">
    <citation type="submission" date="2020-07" db="EMBL/GenBank/DDBJ databases">
        <title>Sequencing the genomes of 1000 actinobacteria strains.</title>
        <authorList>
            <person name="Klenk H.-P."/>
        </authorList>
    </citation>
    <scope>NUCLEOTIDE SEQUENCE [LARGE SCALE GENOMIC DNA]</scope>
    <source>
        <strain evidence="3 4">DSM 23141</strain>
    </source>
</reference>
<proteinExistence type="inferred from homology"/>
<organism evidence="3 4">
    <name type="scientific">Schumannella luteola</name>
    <dbReference type="NCBI Taxonomy" id="472059"/>
    <lineage>
        <taxon>Bacteria</taxon>
        <taxon>Bacillati</taxon>
        <taxon>Actinomycetota</taxon>
        <taxon>Actinomycetes</taxon>
        <taxon>Micrococcales</taxon>
        <taxon>Microbacteriaceae</taxon>
        <taxon>Schumannella</taxon>
    </lineage>
</organism>
<feature type="region of interest" description="Disordered" evidence="2">
    <location>
        <begin position="417"/>
        <end position="441"/>
    </location>
</feature>
<dbReference type="CDD" id="cd23763">
    <property type="entry name" value="ASKHA_ATPase_ROK"/>
    <property type="match status" value="1"/>
</dbReference>
<dbReference type="InterPro" id="IPR043129">
    <property type="entry name" value="ATPase_NBD"/>
</dbReference>
<dbReference type="Pfam" id="PF13412">
    <property type="entry name" value="HTH_24"/>
    <property type="match status" value="1"/>
</dbReference>
<dbReference type="EMBL" id="JACBZY010000001">
    <property type="protein sequence ID" value="NYG97411.1"/>
    <property type="molecule type" value="Genomic_DNA"/>
</dbReference>
<dbReference type="Pfam" id="PF00480">
    <property type="entry name" value="ROK"/>
    <property type="match status" value="1"/>
</dbReference>
<keyword evidence="3" id="KW-0808">Transferase</keyword>
<dbReference type="InterPro" id="IPR036388">
    <property type="entry name" value="WH-like_DNA-bd_sf"/>
</dbReference>
<dbReference type="SUPFAM" id="SSF46785">
    <property type="entry name" value="Winged helix' DNA-binding domain"/>
    <property type="match status" value="1"/>
</dbReference>
<dbReference type="PANTHER" id="PTHR18964:SF149">
    <property type="entry name" value="BIFUNCTIONAL UDP-N-ACETYLGLUCOSAMINE 2-EPIMERASE_N-ACETYLMANNOSAMINE KINASE"/>
    <property type="match status" value="1"/>
</dbReference>